<gene>
    <name evidence="7" type="ORF">F542_21330</name>
</gene>
<dbReference type="CDD" id="cd07720">
    <property type="entry name" value="OPHC2-like_MBL-fold"/>
    <property type="match status" value="1"/>
</dbReference>
<feature type="domain" description="Metallo-beta-lactamase" evidence="6">
    <location>
        <begin position="100"/>
        <end position="308"/>
    </location>
</feature>
<protein>
    <submittedName>
        <fullName evidence="7">GloB protein</fullName>
    </submittedName>
</protein>
<evidence type="ECO:0000313" key="8">
    <source>
        <dbReference type="Proteomes" id="UP000019091"/>
    </source>
</evidence>
<evidence type="ECO:0000259" key="6">
    <source>
        <dbReference type="SMART" id="SM00849"/>
    </source>
</evidence>
<sequence>MKKTLLTLAISACISFITPNLSAHPVHIPAKNPVPMQLTQVPGYFRVMLGDFEVTALYDGAASLDSTLFANYSKLSKAELDTLIEHKFSPKTATGGVDTAIIAFLVNTGDNLILIDAGKGDVQDPIFVDEKGMLIASLEAAGYKAEQIDTILPTHMHADHFSGVTVEGKKVFPNATIYLSNQEKAFWLDTPEEKLSDNAKPFVAWAREAAAPYLANNQVKYYDSGEEVIPGVKSIPLHGHTLGHNGFEFTSKGETMLVWGDLIHNHAIQMAHPEVAVDFDADSISARKSRLNALPEIAKREILVAGAHLPFPGLGHLRVEKDGGYRWIPVEYRPIRQ</sequence>
<dbReference type="Pfam" id="PF00753">
    <property type="entry name" value="Lactamase_B"/>
    <property type="match status" value="1"/>
</dbReference>
<evidence type="ECO:0000256" key="2">
    <source>
        <dbReference type="ARBA" id="ARBA00022723"/>
    </source>
</evidence>
<comment type="similarity">
    <text evidence="1">Belongs to the metallo-beta-lactamase superfamily.</text>
</comment>
<dbReference type="OrthoDB" id="5443440at2"/>
<dbReference type="PANTHER" id="PTHR42978:SF6">
    <property type="entry name" value="QUORUM-QUENCHING LACTONASE YTNP-RELATED"/>
    <property type="match status" value="1"/>
</dbReference>
<keyword evidence="4" id="KW-0862">Zinc</keyword>
<reference evidence="7 8" key="1">
    <citation type="journal article" date="2014" name="Genome Announc.">
        <title>Complete Closed Genome Sequences of Three Bibersteinia trehalosi Nasopharyngeal Isolates from Cattle with Shipping Fever.</title>
        <authorList>
            <person name="Harhay G.P."/>
            <person name="McVey D.S."/>
            <person name="Koren S."/>
            <person name="Phillippy A.M."/>
            <person name="Bono J."/>
            <person name="Harhay D.M."/>
            <person name="Clawson M.L."/>
            <person name="Heaton M.P."/>
            <person name="Chitko-McKown C.G."/>
            <person name="Korlach J."/>
            <person name="Smith T.P."/>
        </authorList>
    </citation>
    <scope>NUCLEOTIDE SEQUENCE [LARGE SCALE GENOMIC DNA]</scope>
    <source>
        <strain evidence="7 8">USDA-ARS-USMARC-188</strain>
    </source>
</reference>
<evidence type="ECO:0000256" key="5">
    <source>
        <dbReference type="SAM" id="SignalP"/>
    </source>
</evidence>
<dbReference type="EMBL" id="CP006954">
    <property type="protein sequence ID" value="AHG82841.1"/>
    <property type="molecule type" value="Genomic_DNA"/>
</dbReference>
<dbReference type="InterPro" id="IPR051013">
    <property type="entry name" value="MBL_superfamily_lactonases"/>
</dbReference>
<dbReference type="AlphaFoldDB" id="A0A4V7ICZ6"/>
<name>A0A4V7ICZ6_BIBTR</name>
<feature type="chain" id="PRO_5020616633" evidence="5">
    <location>
        <begin position="24"/>
        <end position="337"/>
    </location>
</feature>
<evidence type="ECO:0000256" key="1">
    <source>
        <dbReference type="ARBA" id="ARBA00007749"/>
    </source>
</evidence>
<dbReference type="PANTHER" id="PTHR42978">
    <property type="entry name" value="QUORUM-QUENCHING LACTONASE YTNP-RELATED-RELATED"/>
    <property type="match status" value="1"/>
</dbReference>
<dbReference type="SMART" id="SM00849">
    <property type="entry name" value="Lactamase_B"/>
    <property type="match status" value="1"/>
</dbReference>
<dbReference type="GO" id="GO:0046872">
    <property type="term" value="F:metal ion binding"/>
    <property type="evidence" value="ECO:0007669"/>
    <property type="project" value="UniProtKB-KW"/>
</dbReference>
<keyword evidence="2" id="KW-0479">Metal-binding</keyword>
<dbReference type="SUPFAM" id="SSF56281">
    <property type="entry name" value="Metallo-hydrolase/oxidoreductase"/>
    <property type="match status" value="1"/>
</dbReference>
<dbReference type="RefSeq" id="WP_015431469.1">
    <property type="nucleotide sequence ID" value="NZ_CP006954.1"/>
</dbReference>
<dbReference type="KEGG" id="btre:F542_21330"/>
<dbReference type="GO" id="GO:0016787">
    <property type="term" value="F:hydrolase activity"/>
    <property type="evidence" value="ECO:0007669"/>
    <property type="project" value="UniProtKB-KW"/>
</dbReference>
<keyword evidence="5" id="KW-0732">Signal</keyword>
<organism evidence="7 8">
    <name type="scientific">Bibersteinia trehalosi USDA-ARS-USMARC-188</name>
    <dbReference type="NCBI Taxonomy" id="1263829"/>
    <lineage>
        <taxon>Bacteria</taxon>
        <taxon>Pseudomonadati</taxon>
        <taxon>Pseudomonadota</taxon>
        <taxon>Gammaproteobacteria</taxon>
        <taxon>Pasteurellales</taxon>
        <taxon>Pasteurellaceae</taxon>
        <taxon>Bibersteinia</taxon>
    </lineage>
</organism>
<dbReference type="Gene3D" id="3.60.15.10">
    <property type="entry name" value="Ribonuclease Z/Hydroxyacylglutathione hydrolase-like"/>
    <property type="match status" value="1"/>
</dbReference>
<evidence type="ECO:0000256" key="3">
    <source>
        <dbReference type="ARBA" id="ARBA00022801"/>
    </source>
</evidence>
<keyword evidence="3" id="KW-0378">Hydrolase</keyword>
<evidence type="ECO:0000313" key="7">
    <source>
        <dbReference type="EMBL" id="AHG82841.1"/>
    </source>
</evidence>
<proteinExistence type="inferred from homology"/>
<dbReference type="Proteomes" id="UP000019091">
    <property type="component" value="Chromosome"/>
</dbReference>
<feature type="signal peptide" evidence="5">
    <location>
        <begin position="1"/>
        <end position="23"/>
    </location>
</feature>
<dbReference type="InterPro" id="IPR036866">
    <property type="entry name" value="RibonucZ/Hydroxyglut_hydro"/>
</dbReference>
<dbReference type="InterPro" id="IPR001279">
    <property type="entry name" value="Metallo-B-lactamas"/>
</dbReference>
<evidence type="ECO:0000256" key="4">
    <source>
        <dbReference type="ARBA" id="ARBA00022833"/>
    </source>
</evidence>
<accession>A0A4V7ICZ6</accession>